<dbReference type="InterPro" id="IPR007046">
    <property type="entry name" value="RNA_pol_sigma_54_core-bd"/>
</dbReference>
<feature type="domain" description="RNA polymerase sigma factor 54 core-binding" evidence="12">
    <location>
        <begin position="144"/>
        <end position="330"/>
    </location>
</feature>
<evidence type="ECO:0000313" key="14">
    <source>
        <dbReference type="Proteomes" id="UP001597101"/>
    </source>
</evidence>
<keyword evidence="14" id="KW-1185">Reference proteome</keyword>
<protein>
    <recommendedName>
        <fullName evidence="9">RNA polymerase sigma-54 factor</fullName>
    </recommendedName>
</protein>
<evidence type="ECO:0000256" key="7">
    <source>
        <dbReference type="ARBA" id="ARBA00023125"/>
    </source>
</evidence>
<dbReference type="PROSITE" id="PS50044">
    <property type="entry name" value="SIGMA54_3"/>
    <property type="match status" value="1"/>
</dbReference>
<accession>A0ABW3FF74</accession>
<evidence type="ECO:0000256" key="8">
    <source>
        <dbReference type="ARBA" id="ARBA00023163"/>
    </source>
</evidence>
<evidence type="ECO:0000259" key="11">
    <source>
        <dbReference type="Pfam" id="PF04552"/>
    </source>
</evidence>
<dbReference type="NCBIfam" id="TIGR02395">
    <property type="entry name" value="rpoN_sigma"/>
    <property type="match status" value="1"/>
</dbReference>
<dbReference type="PANTHER" id="PTHR32248:SF4">
    <property type="entry name" value="RNA POLYMERASE SIGMA-54 FACTOR"/>
    <property type="match status" value="1"/>
</dbReference>
<dbReference type="PRINTS" id="PR00045">
    <property type="entry name" value="SIGMA54FCT"/>
</dbReference>
<keyword evidence="3 9" id="KW-0808">Transferase</keyword>
<evidence type="ECO:0000256" key="6">
    <source>
        <dbReference type="ARBA" id="ARBA00023082"/>
    </source>
</evidence>
<evidence type="ECO:0000256" key="10">
    <source>
        <dbReference type="SAM" id="MobiDB-lite"/>
    </source>
</evidence>
<dbReference type="InterPro" id="IPR038709">
    <property type="entry name" value="RpoN_core-bd_sf"/>
</dbReference>
<evidence type="ECO:0000259" key="12">
    <source>
        <dbReference type="Pfam" id="PF04963"/>
    </source>
</evidence>
<keyword evidence="5 9" id="KW-0805">Transcription regulation</keyword>
<dbReference type="EMBL" id="JBHTJV010000005">
    <property type="protein sequence ID" value="MFD0916237.1"/>
    <property type="molecule type" value="Genomic_DNA"/>
</dbReference>
<dbReference type="Pfam" id="PF04552">
    <property type="entry name" value="Sigma54_DBD"/>
    <property type="match status" value="1"/>
</dbReference>
<feature type="compositionally biased region" description="Basic and acidic residues" evidence="10">
    <location>
        <begin position="46"/>
        <end position="78"/>
    </location>
</feature>
<reference evidence="14" key="1">
    <citation type="journal article" date="2019" name="Int. J. Syst. Evol. Microbiol.">
        <title>The Global Catalogue of Microorganisms (GCM) 10K type strain sequencing project: providing services to taxonomists for standard genome sequencing and annotation.</title>
        <authorList>
            <consortium name="The Broad Institute Genomics Platform"/>
            <consortium name="The Broad Institute Genome Sequencing Center for Infectious Disease"/>
            <person name="Wu L."/>
            <person name="Ma J."/>
        </authorList>
    </citation>
    <scope>NUCLEOTIDE SEQUENCE [LARGE SCALE GENOMIC DNA]</scope>
    <source>
        <strain evidence="14">CCUG 60023</strain>
    </source>
</reference>
<dbReference type="InterPro" id="IPR000394">
    <property type="entry name" value="RNA_pol_sigma_54"/>
</dbReference>
<dbReference type="PROSITE" id="PS00718">
    <property type="entry name" value="SIGMA54_2"/>
    <property type="match status" value="1"/>
</dbReference>
<dbReference type="Proteomes" id="UP001597101">
    <property type="component" value="Unassembled WGS sequence"/>
</dbReference>
<dbReference type="NCBIfam" id="NF004596">
    <property type="entry name" value="PRK05932.1-3"/>
    <property type="match status" value="1"/>
</dbReference>
<keyword evidence="7 9" id="KW-0238">DNA-binding</keyword>
<dbReference type="Pfam" id="PF00309">
    <property type="entry name" value="Sigma54_AID"/>
    <property type="match status" value="1"/>
</dbReference>
<evidence type="ECO:0000256" key="9">
    <source>
        <dbReference type="PIRNR" id="PIRNR000774"/>
    </source>
</evidence>
<proteinExistence type="inferred from homology"/>
<keyword evidence="2 9" id="KW-0240">DNA-directed RNA polymerase</keyword>
<feature type="region of interest" description="Disordered" evidence="10">
    <location>
        <begin position="46"/>
        <end position="82"/>
    </location>
</feature>
<keyword evidence="6 9" id="KW-0731">Sigma factor</keyword>
<gene>
    <name evidence="13" type="primary">rpoN</name>
    <name evidence="13" type="ORF">ACFQ14_07455</name>
</gene>
<feature type="domain" description="RNA polymerase sigma factor 54 DNA-binding" evidence="11">
    <location>
        <begin position="346"/>
        <end position="504"/>
    </location>
</feature>
<keyword evidence="8 9" id="KW-0804">Transcription</keyword>
<comment type="caution">
    <text evidence="13">The sequence shown here is derived from an EMBL/GenBank/DDBJ whole genome shotgun (WGS) entry which is preliminary data.</text>
</comment>
<comment type="similarity">
    <text evidence="1 9">Belongs to the sigma-54 factor family.</text>
</comment>
<evidence type="ECO:0000256" key="5">
    <source>
        <dbReference type="ARBA" id="ARBA00023015"/>
    </source>
</evidence>
<evidence type="ECO:0000256" key="2">
    <source>
        <dbReference type="ARBA" id="ARBA00022478"/>
    </source>
</evidence>
<evidence type="ECO:0000256" key="4">
    <source>
        <dbReference type="ARBA" id="ARBA00022695"/>
    </source>
</evidence>
<dbReference type="Gene3D" id="1.10.10.1330">
    <property type="entry name" value="RNA polymerase sigma-54 factor, core-binding domain"/>
    <property type="match status" value="1"/>
</dbReference>
<dbReference type="Pfam" id="PF04963">
    <property type="entry name" value="Sigma54_CBD"/>
    <property type="match status" value="1"/>
</dbReference>
<dbReference type="RefSeq" id="WP_377212099.1">
    <property type="nucleotide sequence ID" value="NZ_JBHTJV010000005.1"/>
</dbReference>
<dbReference type="PANTHER" id="PTHR32248">
    <property type="entry name" value="RNA POLYMERASE SIGMA-54 FACTOR"/>
    <property type="match status" value="1"/>
</dbReference>
<dbReference type="NCBIfam" id="NF009118">
    <property type="entry name" value="PRK12469.1"/>
    <property type="match status" value="1"/>
</dbReference>
<evidence type="ECO:0000313" key="13">
    <source>
        <dbReference type="EMBL" id="MFD0916237.1"/>
    </source>
</evidence>
<dbReference type="Gene3D" id="1.10.10.60">
    <property type="entry name" value="Homeodomain-like"/>
    <property type="match status" value="1"/>
</dbReference>
<dbReference type="PROSITE" id="PS00717">
    <property type="entry name" value="SIGMA54_1"/>
    <property type="match status" value="1"/>
</dbReference>
<keyword evidence="4 9" id="KW-0548">Nucleotidyltransferase</keyword>
<name>A0ABW3FF74_9HYPH</name>
<feature type="region of interest" description="Disordered" evidence="10">
    <location>
        <begin position="103"/>
        <end position="142"/>
    </location>
</feature>
<evidence type="ECO:0000256" key="1">
    <source>
        <dbReference type="ARBA" id="ARBA00008798"/>
    </source>
</evidence>
<dbReference type="InterPro" id="IPR007634">
    <property type="entry name" value="RNA_pol_sigma_54_DNA-bd"/>
</dbReference>
<dbReference type="PIRSF" id="PIRSF000774">
    <property type="entry name" value="RpoN"/>
    <property type="match status" value="1"/>
</dbReference>
<organism evidence="13 14">
    <name type="scientific">Pseudahrensia aquimaris</name>
    <dbReference type="NCBI Taxonomy" id="744461"/>
    <lineage>
        <taxon>Bacteria</taxon>
        <taxon>Pseudomonadati</taxon>
        <taxon>Pseudomonadota</taxon>
        <taxon>Alphaproteobacteria</taxon>
        <taxon>Hyphomicrobiales</taxon>
        <taxon>Ahrensiaceae</taxon>
        <taxon>Pseudahrensia</taxon>
    </lineage>
</organism>
<feature type="compositionally biased region" description="Basic and acidic residues" evidence="10">
    <location>
        <begin position="109"/>
        <end position="124"/>
    </location>
</feature>
<sequence length="513" mass="56634">MGLAQKLVQRQSQSLVMTPQLSQSIKLLAMSNVELSSFIEDELERNPFLERDSRPDGEAQDARNDGVTDAKPDEKIRDLTAQNDLEISAAALEENLGTRIENVFPDEQDYTRAERQKPATDDLRLSPSGLAMSSNGDAHDRSVSDFSADTKTLNQHLLEQASMAQADTTCLFIVKDLIENLDDAGYLDCTLDEVVQRLSCSEDQAQSALSLLQSFEPAGVGARNLAECLALQLREKNRLDPAMQTVLDNLNLLAKRDFATLAKLSGLDMSDLRDCVEEIRACDPKPGTAFEATPMQHISADVFVRASHDGSWQIELNSETLPRVLVNETYVTAVSSKLGGSDERGFVADCLQTASWLTKSLDQRAKTILKVAGEIVRHQDGFMVHGVSHLKPLTLKEVAEAIEMHESTVSRVTSNKYMMTPRGLFELKYFFTTGLSDSDGGETHSSAAVRDQIRRMIDAESAKTVLSDDAIVEALKASGIEIARRTVAKYRDAMHIPSSVQRRREKRVQESVG</sequence>
<evidence type="ECO:0000256" key="3">
    <source>
        <dbReference type="ARBA" id="ARBA00022679"/>
    </source>
</evidence>
<comment type="function">
    <text evidence="9">Sigma factors are initiation factors that promote the attachment of RNA polymerase to specific initiation sites and are then released.</text>
</comment>